<sequence length="35" mass="3943">MYRNLIPTSSTKFNANANINANTNTNLYHLFAGQQ</sequence>
<dbReference type="KEGG" id="ssl:SS1G_06233"/>
<proteinExistence type="predicted"/>
<organism evidence="1 2">
    <name type="scientific">Sclerotinia sclerotiorum (strain ATCC 18683 / 1980 / Ss-1)</name>
    <name type="common">White mold</name>
    <name type="synonym">Whetzelinia sclerotiorum</name>
    <dbReference type="NCBI Taxonomy" id="665079"/>
    <lineage>
        <taxon>Eukaryota</taxon>
        <taxon>Fungi</taxon>
        <taxon>Dikarya</taxon>
        <taxon>Ascomycota</taxon>
        <taxon>Pezizomycotina</taxon>
        <taxon>Leotiomycetes</taxon>
        <taxon>Helotiales</taxon>
        <taxon>Sclerotiniaceae</taxon>
        <taxon>Sclerotinia</taxon>
    </lineage>
</organism>
<protein>
    <submittedName>
        <fullName evidence="1">Uncharacterized protein</fullName>
    </submittedName>
</protein>
<evidence type="ECO:0000313" key="2">
    <source>
        <dbReference type="Proteomes" id="UP000001312"/>
    </source>
</evidence>
<dbReference type="InParanoid" id="A7ELN6"/>
<dbReference type="RefSeq" id="XP_001593311.1">
    <property type="nucleotide sequence ID" value="XM_001593261.1"/>
</dbReference>
<evidence type="ECO:0000313" key="1">
    <source>
        <dbReference type="EMBL" id="EDO03752.1"/>
    </source>
</evidence>
<name>A7ELN6_SCLS1</name>
<dbReference type="Proteomes" id="UP000001312">
    <property type="component" value="Unassembled WGS sequence"/>
</dbReference>
<accession>A7ELN6</accession>
<dbReference type="HOGENOM" id="CLU_3368752_0_0_1"/>
<gene>
    <name evidence="1" type="ORF">SS1G_06233</name>
</gene>
<dbReference type="AlphaFoldDB" id="A7ELN6"/>
<reference evidence="2" key="1">
    <citation type="journal article" date="2011" name="PLoS Genet.">
        <title>Genomic analysis of the necrotrophic fungal pathogens Sclerotinia sclerotiorum and Botrytis cinerea.</title>
        <authorList>
            <person name="Amselem J."/>
            <person name="Cuomo C.A."/>
            <person name="van Kan J.A."/>
            <person name="Viaud M."/>
            <person name="Benito E.P."/>
            <person name="Couloux A."/>
            <person name="Coutinho P.M."/>
            <person name="de Vries R.P."/>
            <person name="Dyer P.S."/>
            <person name="Fillinger S."/>
            <person name="Fournier E."/>
            <person name="Gout L."/>
            <person name="Hahn M."/>
            <person name="Kohn L."/>
            <person name="Lapalu N."/>
            <person name="Plummer K.M."/>
            <person name="Pradier J.M."/>
            <person name="Quevillon E."/>
            <person name="Sharon A."/>
            <person name="Simon A."/>
            <person name="ten Have A."/>
            <person name="Tudzynski B."/>
            <person name="Tudzynski P."/>
            <person name="Wincker P."/>
            <person name="Andrew M."/>
            <person name="Anthouard V."/>
            <person name="Beever R.E."/>
            <person name="Beffa R."/>
            <person name="Benoit I."/>
            <person name="Bouzid O."/>
            <person name="Brault B."/>
            <person name="Chen Z."/>
            <person name="Choquer M."/>
            <person name="Collemare J."/>
            <person name="Cotton P."/>
            <person name="Danchin E.G."/>
            <person name="Da Silva C."/>
            <person name="Gautier A."/>
            <person name="Giraud C."/>
            <person name="Giraud T."/>
            <person name="Gonzalez C."/>
            <person name="Grossetete S."/>
            <person name="Guldener U."/>
            <person name="Henrissat B."/>
            <person name="Howlett B.J."/>
            <person name="Kodira C."/>
            <person name="Kretschmer M."/>
            <person name="Lappartient A."/>
            <person name="Leroch M."/>
            <person name="Levis C."/>
            <person name="Mauceli E."/>
            <person name="Neuveglise C."/>
            <person name="Oeser B."/>
            <person name="Pearson M."/>
            <person name="Poulain J."/>
            <person name="Poussereau N."/>
            <person name="Quesneville H."/>
            <person name="Rascle C."/>
            <person name="Schumacher J."/>
            <person name="Segurens B."/>
            <person name="Sexton A."/>
            <person name="Silva E."/>
            <person name="Sirven C."/>
            <person name="Soanes D.M."/>
            <person name="Talbot N.J."/>
            <person name="Templeton M."/>
            <person name="Yandava C."/>
            <person name="Yarden O."/>
            <person name="Zeng Q."/>
            <person name="Rollins J.A."/>
            <person name="Lebrun M.H."/>
            <person name="Dickman M."/>
        </authorList>
    </citation>
    <scope>NUCLEOTIDE SEQUENCE [LARGE SCALE GENOMIC DNA]</scope>
    <source>
        <strain evidence="2">ATCC 18683 / 1980 / Ss-1</strain>
    </source>
</reference>
<dbReference type="EMBL" id="CH476627">
    <property type="protein sequence ID" value="EDO03752.1"/>
    <property type="molecule type" value="Genomic_DNA"/>
</dbReference>
<dbReference type="GeneID" id="5488998"/>
<keyword evidence="2" id="KW-1185">Reference proteome</keyword>